<dbReference type="GO" id="GO:0010333">
    <property type="term" value="F:terpene synthase activity"/>
    <property type="evidence" value="ECO:0007669"/>
    <property type="project" value="InterPro"/>
</dbReference>
<organism evidence="4 5">
    <name type="scientific">Centaurea solstitialis</name>
    <name type="common">yellow star-thistle</name>
    <dbReference type="NCBI Taxonomy" id="347529"/>
    <lineage>
        <taxon>Eukaryota</taxon>
        <taxon>Viridiplantae</taxon>
        <taxon>Streptophyta</taxon>
        <taxon>Embryophyta</taxon>
        <taxon>Tracheophyta</taxon>
        <taxon>Spermatophyta</taxon>
        <taxon>Magnoliopsida</taxon>
        <taxon>eudicotyledons</taxon>
        <taxon>Gunneridae</taxon>
        <taxon>Pentapetalae</taxon>
        <taxon>asterids</taxon>
        <taxon>campanulids</taxon>
        <taxon>Asterales</taxon>
        <taxon>Asteraceae</taxon>
        <taxon>Carduoideae</taxon>
        <taxon>Cardueae</taxon>
        <taxon>Centaureinae</taxon>
        <taxon>Centaurea</taxon>
    </lineage>
</organism>
<dbReference type="InterPro" id="IPR005630">
    <property type="entry name" value="Terpene_synthase_metal-bd"/>
</dbReference>
<comment type="caution">
    <text evidence="4">The sequence shown here is derived from an EMBL/GenBank/DDBJ whole genome shotgun (WGS) entry which is preliminary data.</text>
</comment>
<dbReference type="InterPro" id="IPR050148">
    <property type="entry name" value="Terpene_synthase-like"/>
</dbReference>
<dbReference type="SUPFAM" id="SSF48576">
    <property type="entry name" value="Terpenoid synthases"/>
    <property type="match status" value="1"/>
</dbReference>
<accession>A0AA38TAS9</accession>
<dbReference type="PANTHER" id="PTHR31225">
    <property type="entry name" value="OS04G0344100 PROTEIN-RELATED"/>
    <property type="match status" value="1"/>
</dbReference>
<dbReference type="Pfam" id="PF01397">
    <property type="entry name" value="Terpene_synth"/>
    <property type="match status" value="1"/>
</dbReference>
<dbReference type="PANTHER" id="PTHR31225:SF195">
    <property type="entry name" value="TERPENOID CYCLASES_PROTEIN PRENYLTRANSFERASE ALPHA-ALPHA TOROID-RELATED"/>
    <property type="match status" value="1"/>
</dbReference>
<protein>
    <recommendedName>
        <fullName evidence="6">Sesquiterpene synthase</fullName>
    </recommendedName>
</protein>
<dbReference type="Proteomes" id="UP001172457">
    <property type="component" value="Chromosome 3"/>
</dbReference>
<evidence type="ECO:0000313" key="4">
    <source>
        <dbReference type="EMBL" id="KAJ9557488.1"/>
    </source>
</evidence>
<evidence type="ECO:0000313" key="5">
    <source>
        <dbReference type="Proteomes" id="UP001172457"/>
    </source>
</evidence>
<evidence type="ECO:0000259" key="2">
    <source>
        <dbReference type="Pfam" id="PF01397"/>
    </source>
</evidence>
<proteinExistence type="predicted"/>
<feature type="domain" description="Terpene synthase metal-binding" evidence="3">
    <location>
        <begin position="255"/>
        <end position="493"/>
    </location>
</feature>
<evidence type="ECO:0000256" key="1">
    <source>
        <dbReference type="ARBA" id="ARBA00022723"/>
    </source>
</evidence>
<dbReference type="AlphaFoldDB" id="A0AA38TAS9"/>
<dbReference type="GO" id="GO:0000287">
    <property type="term" value="F:magnesium ion binding"/>
    <property type="evidence" value="ECO:0007669"/>
    <property type="project" value="InterPro"/>
</dbReference>
<evidence type="ECO:0008006" key="6">
    <source>
        <dbReference type="Google" id="ProtNLM"/>
    </source>
</evidence>
<dbReference type="CDD" id="cd00684">
    <property type="entry name" value="Terpene_cyclase_plant_C1"/>
    <property type="match status" value="1"/>
</dbReference>
<evidence type="ECO:0000259" key="3">
    <source>
        <dbReference type="Pfam" id="PF03936"/>
    </source>
</evidence>
<dbReference type="GO" id="GO:0016102">
    <property type="term" value="P:diterpenoid biosynthetic process"/>
    <property type="evidence" value="ECO:0007669"/>
    <property type="project" value="InterPro"/>
</dbReference>
<gene>
    <name evidence="4" type="ORF">OSB04_012102</name>
</gene>
<keyword evidence="1" id="KW-0479">Metal-binding</keyword>
<dbReference type="FunFam" id="1.10.600.10:FF:000007">
    <property type="entry name" value="Isoprene synthase, chloroplastic"/>
    <property type="match status" value="1"/>
</dbReference>
<reference evidence="4" key="1">
    <citation type="submission" date="2023-03" db="EMBL/GenBank/DDBJ databases">
        <title>Chromosome-scale reference genome and RAD-based genetic map of yellow starthistle (Centaurea solstitialis) reveal putative structural variation and QTLs associated with invader traits.</title>
        <authorList>
            <person name="Reatini B."/>
            <person name="Cang F.A."/>
            <person name="Jiang Q."/>
            <person name="Mckibben M.T.W."/>
            <person name="Barker M.S."/>
            <person name="Rieseberg L.H."/>
            <person name="Dlugosch K.M."/>
        </authorList>
    </citation>
    <scope>NUCLEOTIDE SEQUENCE</scope>
    <source>
        <strain evidence="4">CAN-66</strain>
        <tissue evidence="4">Leaf</tissue>
    </source>
</reference>
<dbReference type="SUPFAM" id="SSF48239">
    <property type="entry name" value="Terpenoid cyclases/Protein prenyltransferases"/>
    <property type="match status" value="1"/>
</dbReference>
<dbReference type="SFLD" id="SFLDS00005">
    <property type="entry name" value="Isoprenoid_Synthase_Type_I"/>
    <property type="match status" value="1"/>
</dbReference>
<dbReference type="InterPro" id="IPR008930">
    <property type="entry name" value="Terpenoid_cyclase/PrenylTrfase"/>
</dbReference>
<dbReference type="InterPro" id="IPR044814">
    <property type="entry name" value="Terpene_cyclase_plant_C1"/>
</dbReference>
<dbReference type="Gene3D" id="1.50.10.130">
    <property type="entry name" value="Terpene synthase, N-terminal domain"/>
    <property type="match status" value="1"/>
</dbReference>
<dbReference type="Gene3D" id="1.10.600.10">
    <property type="entry name" value="Farnesyl Diphosphate Synthase"/>
    <property type="match status" value="1"/>
</dbReference>
<dbReference type="InterPro" id="IPR036965">
    <property type="entry name" value="Terpene_synth_N_sf"/>
</dbReference>
<dbReference type="SFLD" id="SFLDG01019">
    <property type="entry name" value="Terpene_Cyclase_Like_1_C_Termi"/>
    <property type="match status" value="1"/>
</dbReference>
<dbReference type="InterPro" id="IPR008949">
    <property type="entry name" value="Isoprenoid_synthase_dom_sf"/>
</dbReference>
<dbReference type="Pfam" id="PF03936">
    <property type="entry name" value="Terpene_synth_C"/>
    <property type="match status" value="1"/>
</dbReference>
<feature type="domain" description="Terpene synthase N-terminal" evidence="2">
    <location>
        <begin position="19"/>
        <end position="196"/>
    </location>
</feature>
<dbReference type="InterPro" id="IPR034741">
    <property type="entry name" value="Terpene_cyclase-like_1_C"/>
</dbReference>
<dbReference type="EMBL" id="JARYMX010000003">
    <property type="protein sequence ID" value="KAJ9557488.1"/>
    <property type="molecule type" value="Genomic_DNA"/>
</dbReference>
<sequence>MSIEQDSVIRPTANFPPSVWGDRFLKYNQLKQEALVEVHEQIVEDLKAEVRKEILVCLNVPAEHTNLLKLVDAIQRLGITYYFEEEINEAMQQIYDVYGNNWNGGCTSLWFRLMRQQGFFVSCDVFNNYMNKEGAFKESLTYDVQALLDLYEAAYMRVEGEVILDDALVYTRTRLANLSKGHLHGINVDSTKIQEALKQPIVKRLPRLEALRYIPCYQQEANHNVYLLKLAKLGFNILQSLHKKELNQLSKWWNDYDASNNFPYARNRLVECYFWALGVYFEPKYSRSRIFFTKIIAIATILDDTFDAYGTYEELEIFTEAIQRWSITCLEMLPKYMKPLYQMIMDVMIEMEEFMAKEGKSYHVKYVKESMIEYITSYMVEAKWRNEGYIPTLEEHISVSFISCGFKHHVTTSFVGMGDIITDESFKWVSSYPTLVKASCAVCRFQDDIVTHKEEQERKHVASGIECFLKQFDGTEEHAHDVFSKRVEDAWKEMIRESLTCKDVPMPLIKQVINFARVIDVLYKDKDTFTHVGDEFINYIKSLLINSMSI</sequence>
<dbReference type="InterPro" id="IPR001906">
    <property type="entry name" value="Terpene_synth_N"/>
</dbReference>
<name>A0AA38TAS9_9ASTR</name>
<keyword evidence="5" id="KW-1185">Reference proteome</keyword>